<evidence type="ECO:0000313" key="3">
    <source>
        <dbReference type="Proteomes" id="UP000321085"/>
    </source>
</evidence>
<sequence>MMAGKGDKTPRPRSNQPPLPRPVQEHLGQKLRAQLHELGEKPKYLGDPMVPREFDPIIEKIEKKDRARRTAKIEEAGRQAVEAALTDFVNPKKADR</sequence>
<reference evidence="2 3" key="1">
    <citation type="submission" date="2019-07" db="EMBL/GenBank/DDBJ databases">
        <title>Whole genome shotgun sequence of Microvirga aerophila NBRC 106136.</title>
        <authorList>
            <person name="Hosoyama A."/>
            <person name="Uohara A."/>
            <person name="Ohji S."/>
            <person name="Ichikawa N."/>
        </authorList>
    </citation>
    <scope>NUCLEOTIDE SEQUENCE [LARGE SCALE GENOMIC DNA]</scope>
    <source>
        <strain evidence="2 3">NBRC 106136</strain>
    </source>
</reference>
<organism evidence="2 3">
    <name type="scientific">Microvirga aerophila</name>
    <dbReference type="NCBI Taxonomy" id="670291"/>
    <lineage>
        <taxon>Bacteria</taxon>
        <taxon>Pseudomonadati</taxon>
        <taxon>Pseudomonadota</taxon>
        <taxon>Alphaproteobacteria</taxon>
        <taxon>Hyphomicrobiales</taxon>
        <taxon>Methylobacteriaceae</taxon>
        <taxon>Microvirga</taxon>
    </lineage>
</organism>
<dbReference type="RefSeq" id="WP_245439497.1">
    <property type="nucleotide sequence ID" value="NZ_BJYU01000020.1"/>
</dbReference>
<keyword evidence="3" id="KW-1185">Reference proteome</keyword>
<protein>
    <submittedName>
        <fullName evidence="2">Uncharacterized protein</fullName>
    </submittedName>
</protein>
<evidence type="ECO:0000313" key="2">
    <source>
        <dbReference type="EMBL" id="GEO14178.1"/>
    </source>
</evidence>
<feature type="compositionally biased region" description="Basic and acidic residues" evidence="1">
    <location>
        <begin position="1"/>
        <end position="10"/>
    </location>
</feature>
<proteinExistence type="predicted"/>
<evidence type="ECO:0000256" key="1">
    <source>
        <dbReference type="SAM" id="MobiDB-lite"/>
    </source>
</evidence>
<name>A0A512BQG6_9HYPH</name>
<feature type="region of interest" description="Disordered" evidence="1">
    <location>
        <begin position="1"/>
        <end position="26"/>
    </location>
</feature>
<gene>
    <name evidence="2" type="ORF">MAE02_18740</name>
</gene>
<dbReference type="AlphaFoldDB" id="A0A512BQG6"/>
<dbReference type="EMBL" id="BJYU01000020">
    <property type="protein sequence ID" value="GEO14178.1"/>
    <property type="molecule type" value="Genomic_DNA"/>
</dbReference>
<accession>A0A512BQG6</accession>
<comment type="caution">
    <text evidence="2">The sequence shown here is derived from an EMBL/GenBank/DDBJ whole genome shotgun (WGS) entry which is preliminary data.</text>
</comment>
<dbReference type="Proteomes" id="UP000321085">
    <property type="component" value="Unassembled WGS sequence"/>
</dbReference>